<organism evidence="19 20">
    <name type="scientific">Mytilus edulis</name>
    <name type="common">Blue mussel</name>
    <dbReference type="NCBI Taxonomy" id="6550"/>
    <lineage>
        <taxon>Eukaryota</taxon>
        <taxon>Metazoa</taxon>
        <taxon>Spiralia</taxon>
        <taxon>Lophotrochozoa</taxon>
        <taxon>Mollusca</taxon>
        <taxon>Bivalvia</taxon>
        <taxon>Autobranchia</taxon>
        <taxon>Pteriomorphia</taxon>
        <taxon>Mytilida</taxon>
        <taxon>Mytiloidea</taxon>
        <taxon>Mytilidae</taxon>
        <taxon>Mytilinae</taxon>
        <taxon>Mytilus</taxon>
    </lineage>
</organism>
<dbReference type="GO" id="GO:0050291">
    <property type="term" value="F:sphingosine N-acyltransferase activity"/>
    <property type="evidence" value="ECO:0007669"/>
    <property type="project" value="InterPro"/>
</dbReference>
<keyword evidence="6" id="KW-0256">Endoplasmic reticulum</keyword>
<dbReference type="InterPro" id="IPR016439">
    <property type="entry name" value="Lag1/Lac1-like"/>
</dbReference>
<dbReference type="InterPro" id="IPR006634">
    <property type="entry name" value="TLC-dom"/>
</dbReference>
<evidence type="ECO:0000259" key="18">
    <source>
        <dbReference type="PROSITE" id="PS50922"/>
    </source>
</evidence>
<evidence type="ECO:0000256" key="2">
    <source>
        <dbReference type="ARBA" id="ARBA00004760"/>
    </source>
</evidence>
<feature type="coiled-coil region" evidence="14">
    <location>
        <begin position="576"/>
        <end position="603"/>
    </location>
</feature>
<evidence type="ECO:0000256" key="13">
    <source>
        <dbReference type="RuleBase" id="RU000682"/>
    </source>
</evidence>
<dbReference type="GO" id="GO:0046513">
    <property type="term" value="P:ceramide biosynthetic process"/>
    <property type="evidence" value="ECO:0007669"/>
    <property type="project" value="InterPro"/>
</dbReference>
<dbReference type="PANTHER" id="PTHR12560:SF0">
    <property type="entry name" value="LD18904P"/>
    <property type="match status" value="1"/>
</dbReference>
<evidence type="ECO:0000313" key="19">
    <source>
        <dbReference type="EMBL" id="CAG2201306.1"/>
    </source>
</evidence>
<proteinExistence type="predicted"/>
<dbReference type="GO" id="GO:0005634">
    <property type="term" value="C:nucleus"/>
    <property type="evidence" value="ECO:0007669"/>
    <property type="project" value="UniProtKB-SubCell"/>
</dbReference>
<evidence type="ECO:0000259" key="17">
    <source>
        <dbReference type="PROSITE" id="PS50071"/>
    </source>
</evidence>
<dbReference type="PANTHER" id="PTHR12560">
    <property type="entry name" value="LONGEVITY ASSURANCE FACTOR 1 LAG1"/>
    <property type="match status" value="1"/>
</dbReference>
<dbReference type="SMART" id="SM00389">
    <property type="entry name" value="HOX"/>
    <property type="match status" value="1"/>
</dbReference>
<dbReference type="InterPro" id="IPR009057">
    <property type="entry name" value="Homeodomain-like_sf"/>
</dbReference>
<dbReference type="OrthoDB" id="537032at2759"/>
<dbReference type="Gene3D" id="1.10.10.60">
    <property type="entry name" value="Homeodomain-like"/>
    <property type="match status" value="1"/>
</dbReference>
<protein>
    <submittedName>
        <fullName evidence="19">Uncharacterized protein</fullName>
    </submittedName>
</protein>
<dbReference type="GO" id="GO:0003677">
    <property type="term" value="F:DNA binding"/>
    <property type="evidence" value="ECO:0007669"/>
    <property type="project" value="UniProtKB-UniRule"/>
</dbReference>
<feature type="domain" description="Homeobox" evidence="17">
    <location>
        <begin position="41"/>
        <end position="84"/>
    </location>
</feature>
<comment type="pathway">
    <text evidence="3">Sphingolipid metabolism.</text>
</comment>
<evidence type="ECO:0000256" key="15">
    <source>
        <dbReference type="SAM" id="MobiDB-lite"/>
    </source>
</evidence>
<feature type="transmembrane region" description="Helical" evidence="16">
    <location>
        <begin position="266"/>
        <end position="290"/>
    </location>
</feature>
<evidence type="ECO:0000256" key="3">
    <source>
        <dbReference type="ARBA" id="ARBA00004991"/>
    </source>
</evidence>
<dbReference type="EMBL" id="CAJPWZ010000841">
    <property type="protein sequence ID" value="CAG2201306.1"/>
    <property type="molecule type" value="Genomic_DNA"/>
</dbReference>
<keyword evidence="14" id="KW-0175">Coiled coil</keyword>
<evidence type="ECO:0000256" key="8">
    <source>
        <dbReference type="ARBA" id="ARBA00023098"/>
    </source>
</evidence>
<dbReference type="PROSITE" id="PS50071">
    <property type="entry name" value="HOMEOBOX_2"/>
    <property type="match status" value="1"/>
</dbReference>
<feature type="domain" description="TLC" evidence="18">
    <location>
        <begin position="84"/>
        <end position="298"/>
    </location>
</feature>
<name>A0A8S3R853_MYTED</name>
<keyword evidence="7 16" id="KW-1133">Transmembrane helix</keyword>
<dbReference type="SUPFAM" id="SSF46689">
    <property type="entry name" value="Homeodomain-like"/>
    <property type="match status" value="1"/>
</dbReference>
<keyword evidence="20" id="KW-1185">Reference proteome</keyword>
<evidence type="ECO:0000313" key="20">
    <source>
        <dbReference type="Proteomes" id="UP000683360"/>
    </source>
</evidence>
<reference evidence="19" key="1">
    <citation type="submission" date="2021-03" db="EMBL/GenBank/DDBJ databases">
        <authorList>
            <person name="Bekaert M."/>
        </authorList>
    </citation>
    <scope>NUCLEOTIDE SEQUENCE</scope>
</reference>
<comment type="catalytic activity">
    <reaction evidence="10">
        <text>sphinganine + octadecanoyl-CoA = N-(octadecanoyl)-sphinganine + CoA + H(+)</text>
        <dbReference type="Rhea" id="RHEA:36547"/>
        <dbReference type="ChEBI" id="CHEBI:15378"/>
        <dbReference type="ChEBI" id="CHEBI:57287"/>
        <dbReference type="ChEBI" id="CHEBI:57394"/>
        <dbReference type="ChEBI" id="CHEBI:57817"/>
        <dbReference type="ChEBI" id="CHEBI:67033"/>
    </reaction>
    <physiologicalReaction direction="left-to-right" evidence="10">
        <dbReference type="Rhea" id="RHEA:36548"/>
    </physiologicalReaction>
</comment>
<accession>A0A8S3R853</accession>
<dbReference type="Pfam" id="PF03798">
    <property type="entry name" value="TRAM_LAG1_CLN8"/>
    <property type="match status" value="1"/>
</dbReference>
<dbReference type="AlphaFoldDB" id="A0A8S3R853"/>
<gene>
    <name evidence="19" type="ORF">MEDL_15928</name>
</gene>
<dbReference type="InterPro" id="IPR001356">
    <property type="entry name" value="HD"/>
</dbReference>
<keyword evidence="11 13" id="KW-0238">DNA-binding</keyword>
<dbReference type="Pfam" id="PF00046">
    <property type="entry name" value="Homeodomain"/>
    <property type="match status" value="1"/>
</dbReference>
<evidence type="ECO:0000256" key="9">
    <source>
        <dbReference type="ARBA" id="ARBA00023136"/>
    </source>
</evidence>
<evidence type="ECO:0000256" key="4">
    <source>
        <dbReference type="ARBA" id="ARBA00022679"/>
    </source>
</evidence>
<evidence type="ECO:0000256" key="12">
    <source>
        <dbReference type="PROSITE-ProRule" id="PRU00205"/>
    </source>
</evidence>
<keyword evidence="4" id="KW-0808">Transferase</keyword>
<keyword evidence="11 13" id="KW-0371">Homeobox</keyword>
<dbReference type="CDD" id="cd00086">
    <property type="entry name" value="homeodomain"/>
    <property type="match status" value="1"/>
</dbReference>
<sequence length="617" mass="72422">MAISMFVLRKLFDRFIVVPFGAYFDIKETVAKQHYIRQPVLESEYIKNKSPKDDVILMLCKKTGMTERQVQVWFRKRRKDSQASDLKRLSDAGWSFIFYSLLSWYGLYVLWDKPWLTNSMDCWIGWPAQAVTNDVYWYYLVELGFYMSYLYMIFTDHKRKDFMEFLVHHSVTVALMILSWSINCVRIGTLVLVIHDQVDYLLALAKIAVYIKMQKMADIVFALFLPMWIITRLMVYPYVILYSIYIDLPAYANENRPYIQMHDRSTIGQVLKSLLVVLQILHVMWTIIILKSAATKFTKGKLQDTRSDTEEEDGNEANTETIDNKSNYKISNGNSVIGKNGNKKKYFSPPSVQKPANLRDQQGENVKIITKKPDLLWRSSLQDVRNKRGADIASDHHLIIAKIQLKLLSTKKAKSRRKKFNVDLFKDPKVVQDYHILLQNKFSVLENLHDDETSINTAWEMTRDSIVQACEETVGYLQQNRKQWMSENTWKIVNERRQVKEKVLTAITRQQKKQTQDQYSNKDKEVKKSCKQDKRNFVEQLAKEAEAACSKGDTKTLYNITKQLSGKPPTQNTPIKDKDNNTLTKLEDQLERWKEHFEQVLNRPHLQIHLNNKMVQY</sequence>
<keyword evidence="11 13" id="KW-0539">Nucleus</keyword>
<feature type="transmembrane region" description="Helical" evidence="16">
    <location>
        <begin position="92"/>
        <end position="111"/>
    </location>
</feature>
<feature type="transmembrane region" description="Helical" evidence="16">
    <location>
        <begin position="136"/>
        <end position="154"/>
    </location>
</feature>
<comment type="caution">
    <text evidence="19">The sequence shown here is derived from an EMBL/GenBank/DDBJ whole genome shotgun (WGS) entry which is preliminary data.</text>
</comment>
<evidence type="ECO:0000256" key="11">
    <source>
        <dbReference type="PROSITE-ProRule" id="PRU00108"/>
    </source>
</evidence>
<evidence type="ECO:0000256" key="14">
    <source>
        <dbReference type="SAM" id="Coils"/>
    </source>
</evidence>
<comment type="subcellular location">
    <subcellularLocation>
        <location evidence="1">Endoplasmic reticulum membrane</location>
        <topology evidence="1">Multi-pass membrane protein</topology>
    </subcellularLocation>
    <subcellularLocation>
        <location evidence="11 13">Nucleus</location>
    </subcellularLocation>
</comment>
<feature type="region of interest" description="Disordered" evidence="15">
    <location>
        <begin position="301"/>
        <end position="322"/>
    </location>
</feature>
<evidence type="ECO:0000256" key="16">
    <source>
        <dbReference type="SAM" id="Phobius"/>
    </source>
</evidence>
<keyword evidence="8" id="KW-0443">Lipid metabolism</keyword>
<feature type="transmembrane region" description="Helical" evidence="16">
    <location>
        <begin position="166"/>
        <end position="182"/>
    </location>
</feature>
<dbReference type="Proteomes" id="UP000683360">
    <property type="component" value="Unassembled WGS sequence"/>
</dbReference>
<keyword evidence="9 12" id="KW-0472">Membrane</keyword>
<dbReference type="PROSITE" id="PS50922">
    <property type="entry name" value="TLC"/>
    <property type="match status" value="1"/>
</dbReference>
<evidence type="ECO:0000256" key="7">
    <source>
        <dbReference type="ARBA" id="ARBA00022989"/>
    </source>
</evidence>
<keyword evidence="5 12" id="KW-0812">Transmembrane</keyword>
<evidence type="ECO:0000256" key="6">
    <source>
        <dbReference type="ARBA" id="ARBA00022824"/>
    </source>
</evidence>
<feature type="DNA-binding region" description="Homeobox" evidence="11">
    <location>
        <begin position="43"/>
        <end position="85"/>
    </location>
</feature>
<dbReference type="FunFam" id="1.10.10.60:FF:000020">
    <property type="entry name" value="Ceramide synthase 5"/>
    <property type="match status" value="1"/>
</dbReference>
<feature type="transmembrane region" description="Helical" evidence="16">
    <location>
        <begin position="221"/>
        <end position="246"/>
    </location>
</feature>
<evidence type="ECO:0000256" key="10">
    <source>
        <dbReference type="ARBA" id="ARBA00049036"/>
    </source>
</evidence>
<evidence type="ECO:0000256" key="5">
    <source>
        <dbReference type="ARBA" id="ARBA00022692"/>
    </source>
</evidence>
<comment type="pathway">
    <text evidence="2">Lipid metabolism; sphingolipid metabolism.</text>
</comment>
<evidence type="ECO:0000256" key="1">
    <source>
        <dbReference type="ARBA" id="ARBA00004477"/>
    </source>
</evidence>
<dbReference type="SMART" id="SM00724">
    <property type="entry name" value="TLC"/>
    <property type="match status" value="1"/>
</dbReference>
<dbReference type="GO" id="GO:0005789">
    <property type="term" value="C:endoplasmic reticulum membrane"/>
    <property type="evidence" value="ECO:0007669"/>
    <property type="project" value="UniProtKB-SubCell"/>
</dbReference>